<comment type="caution">
    <text evidence="2">The sequence shown here is derived from an EMBL/GenBank/DDBJ whole genome shotgun (WGS) entry which is preliminary data.</text>
</comment>
<gene>
    <name evidence="2" type="ORF">PXEA_LOCUS9565</name>
</gene>
<reference evidence="2" key="1">
    <citation type="submission" date="2018-11" db="EMBL/GenBank/DDBJ databases">
        <authorList>
            <consortium name="Pathogen Informatics"/>
        </authorList>
    </citation>
    <scope>NUCLEOTIDE SEQUENCE</scope>
</reference>
<dbReference type="Proteomes" id="UP000784294">
    <property type="component" value="Unassembled WGS sequence"/>
</dbReference>
<keyword evidence="3" id="KW-1185">Reference proteome</keyword>
<dbReference type="AlphaFoldDB" id="A0A3S5B8K8"/>
<dbReference type="EMBL" id="CAAALY010027210">
    <property type="protein sequence ID" value="VEL16125.1"/>
    <property type="molecule type" value="Genomic_DNA"/>
</dbReference>
<feature type="region of interest" description="Disordered" evidence="1">
    <location>
        <begin position="1"/>
        <end position="35"/>
    </location>
</feature>
<evidence type="ECO:0000313" key="3">
    <source>
        <dbReference type="Proteomes" id="UP000784294"/>
    </source>
</evidence>
<protein>
    <submittedName>
        <fullName evidence="2">Uncharacterized protein</fullName>
    </submittedName>
</protein>
<evidence type="ECO:0000313" key="2">
    <source>
        <dbReference type="EMBL" id="VEL16125.1"/>
    </source>
</evidence>
<name>A0A3S5B8K8_9PLAT</name>
<evidence type="ECO:0000256" key="1">
    <source>
        <dbReference type="SAM" id="MobiDB-lite"/>
    </source>
</evidence>
<organism evidence="2 3">
    <name type="scientific">Protopolystoma xenopodis</name>
    <dbReference type="NCBI Taxonomy" id="117903"/>
    <lineage>
        <taxon>Eukaryota</taxon>
        <taxon>Metazoa</taxon>
        <taxon>Spiralia</taxon>
        <taxon>Lophotrochozoa</taxon>
        <taxon>Platyhelminthes</taxon>
        <taxon>Monogenea</taxon>
        <taxon>Polyopisthocotylea</taxon>
        <taxon>Polystomatidea</taxon>
        <taxon>Polystomatidae</taxon>
        <taxon>Protopolystoma</taxon>
    </lineage>
</organism>
<accession>A0A3S5B8K8</accession>
<sequence>MDSDLLGAAFSCPGEHDSSEKISPSDFGPAFPTAYTPLNSSRGSAFRPLQASQSTSLATGSSITSNAAVITGGGGIVSRSKSGGDQSCLAVSSVTLGSPSPSPLSSTTASSSLSPASPLPLPVFISPLAPPPLQAVACSSSSVASQLHFQSSQSIKHPHVLLPPDSLKLGSSMASSDGLHPTDRGIFESTDYRGMKLSSDSLRESGLDGSADNGKDDLAQLLHGFGSRPEQVTTFHLVCGLVGPRLPRGWRDLNASTPAARSQMTRLVGSTVDDSVSYP</sequence>
<proteinExistence type="predicted"/>